<reference evidence="4" key="1">
    <citation type="submission" date="2021-11" db="EMBL/GenBank/DDBJ databases">
        <title>Draft genome sequence of Alcaligenes endophyticus type strain CCUG 75668T.</title>
        <authorList>
            <person name="Salva-Serra F."/>
            <person name="Duran R.E."/>
            <person name="Seeger M."/>
            <person name="Moore E.R.B."/>
            <person name="Jaen-Luchoro D."/>
        </authorList>
    </citation>
    <scope>NUCLEOTIDE SEQUENCE</scope>
    <source>
        <strain evidence="4">CCUG 75668</strain>
    </source>
</reference>
<dbReference type="SUPFAM" id="SSF101801">
    <property type="entry name" value="Surface presentation of antigens (SPOA)"/>
    <property type="match status" value="2"/>
</dbReference>
<protein>
    <submittedName>
        <fullName evidence="4">Type III secretion system cytoplasmic ring protein SctQ</fullName>
    </submittedName>
</protein>
<dbReference type="PANTHER" id="PTHR30034">
    <property type="entry name" value="FLAGELLAR MOTOR SWITCH PROTEIN FLIM"/>
    <property type="match status" value="1"/>
</dbReference>
<dbReference type="Gene3D" id="2.30.330.10">
    <property type="entry name" value="SpoA-like"/>
    <property type="match status" value="2"/>
</dbReference>
<dbReference type="InterPro" id="IPR013385">
    <property type="entry name" value="T3SS_SpaO/YscQ/SpaO"/>
</dbReference>
<dbReference type="RefSeq" id="WP_266122608.1">
    <property type="nucleotide sequence ID" value="NZ_JAJHNU010000001.1"/>
</dbReference>
<dbReference type="EMBL" id="JAJHNU010000001">
    <property type="protein sequence ID" value="MDN4120056.1"/>
    <property type="molecule type" value="Genomic_DNA"/>
</dbReference>
<dbReference type="PANTHER" id="PTHR30034:SF6">
    <property type="entry name" value="YOP PROTEINS TRANSLOCATION PROTEIN Q"/>
    <property type="match status" value="1"/>
</dbReference>
<comment type="similarity">
    <text evidence="1">Belongs to the FliN/MopA/SpaO family.</text>
</comment>
<sequence>MPHYDAIAPYLKQLPSDSVEAWNTLLARSHAFTVHWGEQPWHCECRPCDAEPALTGAVIYIDLLWNELPLVLQLPQSVVRLCLEQLVPQAQFQTVPAALINAALEIMLAQLMTPPSSDTHNLPLRVQQHRLEQGWQLSRTAYNWQLQIEPKPGGAVLYGLVQFSDLALRNMANTWPDMFTPTPKIRPLPCISVPIRARLGRTNISFQQLHSLQVGDVIVLDEYLVSTEGELWLDTASPLSLRVRVENSRYLITQGWTSLMSTSSTSPTDHFTPESTPDDADLERKATDHSGSEPPVAALGELPVQLSFDLGERRFTLSELQNLQVGQVFDLERPLSDGVVHIRANQLLVAYGALINIDGRVGVQISRLTTEP</sequence>
<evidence type="ECO:0000259" key="3">
    <source>
        <dbReference type="Pfam" id="PF01052"/>
    </source>
</evidence>
<feature type="region of interest" description="Disordered" evidence="2">
    <location>
        <begin position="260"/>
        <end position="297"/>
    </location>
</feature>
<dbReference type="Pfam" id="PF01052">
    <property type="entry name" value="FliMN_C"/>
    <property type="match status" value="2"/>
</dbReference>
<proteinExistence type="inferred from homology"/>
<dbReference type="PRINTS" id="PR00956">
    <property type="entry name" value="FLGMOTORFLIN"/>
</dbReference>
<dbReference type="InterPro" id="IPR001543">
    <property type="entry name" value="FliN-like_C"/>
</dbReference>
<evidence type="ECO:0000313" key="5">
    <source>
        <dbReference type="Proteomes" id="UP001168613"/>
    </source>
</evidence>
<evidence type="ECO:0000256" key="1">
    <source>
        <dbReference type="ARBA" id="ARBA00009226"/>
    </source>
</evidence>
<evidence type="ECO:0000313" key="4">
    <source>
        <dbReference type="EMBL" id="MDN4120056.1"/>
    </source>
</evidence>
<feature type="domain" description="Flagellar motor switch protein FliN-like C-terminal" evidence="3">
    <location>
        <begin position="191"/>
        <end position="222"/>
    </location>
</feature>
<evidence type="ECO:0000256" key="2">
    <source>
        <dbReference type="SAM" id="MobiDB-lite"/>
    </source>
</evidence>
<comment type="caution">
    <text evidence="4">The sequence shown here is derived from an EMBL/GenBank/DDBJ whole genome shotgun (WGS) entry which is preliminary data.</text>
</comment>
<gene>
    <name evidence="4" type="primary">sctQ</name>
    <name evidence="4" type="ORF">LMS43_02015</name>
</gene>
<feature type="domain" description="Flagellar motor switch protein FliN-like C-terminal" evidence="3">
    <location>
        <begin position="299"/>
        <end position="368"/>
    </location>
</feature>
<accession>A0ABT8EFK1</accession>
<organism evidence="4 5">
    <name type="scientific">Alcaligenes endophyticus</name>
    <dbReference type="NCBI Taxonomy" id="1929088"/>
    <lineage>
        <taxon>Bacteria</taxon>
        <taxon>Pseudomonadati</taxon>
        <taxon>Pseudomonadota</taxon>
        <taxon>Betaproteobacteria</taxon>
        <taxon>Burkholderiales</taxon>
        <taxon>Alcaligenaceae</taxon>
        <taxon>Alcaligenes</taxon>
    </lineage>
</organism>
<name>A0ABT8EFK1_9BURK</name>
<dbReference type="NCBIfam" id="TIGR02551">
    <property type="entry name" value="SpaO_YscQ"/>
    <property type="match status" value="1"/>
</dbReference>
<feature type="compositionally biased region" description="Basic and acidic residues" evidence="2">
    <location>
        <begin position="282"/>
        <end position="291"/>
    </location>
</feature>
<keyword evidence="5" id="KW-1185">Reference proteome</keyword>
<dbReference type="Proteomes" id="UP001168613">
    <property type="component" value="Unassembled WGS sequence"/>
</dbReference>
<dbReference type="InterPro" id="IPR036429">
    <property type="entry name" value="SpoA-like_sf"/>
</dbReference>
<dbReference type="InterPro" id="IPR001172">
    <property type="entry name" value="FliN_T3SS_HrcQb"/>
</dbReference>